<evidence type="ECO:0000256" key="12">
    <source>
        <dbReference type="NCBIfam" id="TIGR03461"/>
    </source>
</evidence>
<evidence type="ECO:0000256" key="14">
    <source>
        <dbReference type="RuleBase" id="RU004516"/>
    </source>
</evidence>
<keyword evidence="4 14" id="KW-0663">Pyridoxal phosphate</keyword>
<dbReference type="EC" id="4.1.3.38" evidence="8 12"/>
<dbReference type="GO" id="GO:0008153">
    <property type="term" value="P:4-aminobenzoate biosynthetic process"/>
    <property type="evidence" value="ECO:0007669"/>
    <property type="project" value="UniProtKB-UniRule"/>
</dbReference>
<keyword evidence="5" id="KW-0289">Folate biosynthesis</keyword>
<comment type="pathway">
    <text evidence="7">Cofactor biosynthesis; tetrahydrofolate biosynthesis; 4-aminobenzoate from chorismate: step 2/2.</text>
</comment>
<dbReference type="PANTHER" id="PTHR42743:SF2">
    <property type="entry name" value="AMINODEOXYCHORISMATE LYASE"/>
    <property type="match status" value="1"/>
</dbReference>
<comment type="similarity">
    <text evidence="2 13">Belongs to the class-IV pyridoxal-phosphate-dependent aminotransferase family.</text>
</comment>
<dbReference type="InterPro" id="IPR043131">
    <property type="entry name" value="BCAT-like_N"/>
</dbReference>
<evidence type="ECO:0000313" key="17">
    <source>
        <dbReference type="Proteomes" id="UP000441399"/>
    </source>
</evidence>
<dbReference type="InterPro" id="IPR018300">
    <property type="entry name" value="Aminotrans_IV_CS"/>
</dbReference>
<keyword evidence="6 16" id="KW-0456">Lyase</keyword>
<organism evidence="16 17">
    <name type="scientific">BD1-7 clade bacterium</name>
    <dbReference type="NCBI Taxonomy" id="2029982"/>
    <lineage>
        <taxon>Bacteria</taxon>
        <taxon>Pseudomonadati</taxon>
        <taxon>Pseudomonadota</taxon>
        <taxon>Gammaproteobacteria</taxon>
        <taxon>Cellvibrionales</taxon>
        <taxon>Spongiibacteraceae</taxon>
        <taxon>BD1-7 clade</taxon>
    </lineage>
</organism>
<evidence type="ECO:0000256" key="6">
    <source>
        <dbReference type="ARBA" id="ARBA00023239"/>
    </source>
</evidence>
<evidence type="ECO:0000256" key="11">
    <source>
        <dbReference type="ARBA" id="ARBA00069174"/>
    </source>
</evidence>
<comment type="subunit">
    <text evidence="3">Homodimer.</text>
</comment>
<dbReference type="GO" id="GO:0046656">
    <property type="term" value="P:folic acid biosynthetic process"/>
    <property type="evidence" value="ECO:0007669"/>
    <property type="project" value="UniProtKB-KW"/>
</dbReference>
<dbReference type="GO" id="GO:0005829">
    <property type="term" value="C:cytosol"/>
    <property type="evidence" value="ECO:0007669"/>
    <property type="project" value="TreeGrafter"/>
</dbReference>
<name>A0A5S9PXB8_9GAMM</name>
<dbReference type="FunFam" id="3.20.10.10:FF:000002">
    <property type="entry name" value="D-alanine aminotransferase"/>
    <property type="match status" value="1"/>
</dbReference>
<evidence type="ECO:0000256" key="5">
    <source>
        <dbReference type="ARBA" id="ARBA00022909"/>
    </source>
</evidence>
<dbReference type="CDD" id="cd01559">
    <property type="entry name" value="ADCL_like"/>
    <property type="match status" value="1"/>
</dbReference>
<dbReference type="InterPro" id="IPR050571">
    <property type="entry name" value="Class-IV_PLP-Dep_Aminotrnsfr"/>
</dbReference>
<gene>
    <name evidence="16" type="primary">pabC_1</name>
    <name evidence="15" type="synonym">pabC_2</name>
    <name evidence="16" type="ORF">OPDIPICF_01453</name>
    <name evidence="15" type="ORF">OPDIPICF_03922</name>
</gene>
<dbReference type="GO" id="GO:0008696">
    <property type="term" value="F:4-amino-4-deoxychorismate lyase activity"/>
    <property type="evidence" value="ECO:0007669"/>
    <property type="project" value="UniProtKB-UniRule"/>
</dbReference>
<dbReference type="SUPFAM" id="SSF56752">
    <property type="entry name" value="D-aminoacid aminotransferase-like PLP-dependent enzymes"/>
    <property type="match status" value="1"/>
</dbReference>
<evidence type="ECO:0000256" key="9">
    <source>
        <dbReference type="ARBA" id="ARBA00049529"/>
    </source>
</evidence>
<reference evidence="16 17" key="1">
    <citation type="submission" date="2019-11" db="EMBL/GenBank/DDBJ databases">
        <authorList>
            <person name="Holert J."/>
        </authorList>
    </citation>
    <scope>NUCLEOTIDE SEQUENCE [LARGE SCALE GENOMIC DNA]</scope>
    <source>
        <strain evidence="16">SB11_3</strain>
    </source>
</reference>
<dbReference type="InterPro" id="IPR036038">
    <property type="entry name" value="Aminotransferase-like"/>
</dbReference>
<evidence type="ECO:0000313" key="16">
    <source>
        <dbReference type="EMBL" id="CAA0109281.1"/>
    </source>
</evidence>
<dbReference type="EMBL" id="CACSIO010000012">
    <property type="protein sequence ID" value="CAA0109281.1"/>
    <property type="molecule type" value="Genomic_DNA"/>
</dbReference>
<evidence type="ECO:0000256" key="4">
    <source>
        <dbReference type="ARBA" id="ARBA00022898"/>
    </source>
</evidence>
<evidence type="ECO:0000256" key="1">
    <source>
        <dbReference type="ARBA" id="ARBA00001933"/>
    </source>
</evidence>
<dbReference type="Gene3D" id="3.20.10.10">
    <property type="entry name" value="D-amino Acid Aminotransferase, subunit A, domain 2"/>
    <property type="match status" value="1"/>
</dbReference>
<protein>
    <recommendedName>
        <fullName evidence="11 12">Aminodeoxychorismate lyase</fullName>
        <ecNumber evidence="8 12">4.1.3.38</ecNumber>
    </recommendedName>
</protein>
<dbReference type="OrthoDB" id="9805628at2"/>
<proteinExistence type="inferred from homology"/>
<evidence type="ECO:0000313" key="15">
    <source>
        <dbReference type="EMBL" id="CAA0093979.1"/>
    </source>
</evidence>
<dbReference type="GO" id="GO:0030170">
    <property type="term" value="F:pyridoxal phosphate binding"/>
    <property type="evidence" value="ECO:0007669"/>
    <property type="project" value="InterPro"/>
</dbReference>
<dbReference type="AlphaFoldDB" id="A0A5S9PXB8"/>
<evidence type="ECO:0000256" key="2">
    <source>
        <dbReference type="ARBA" id="ARBA00009320"/>
    </source>
</evidence>
<evidence type="ECO:0000256" key="3">
    <source>
        <dbReference type="ARBA" id="ARBA00011738"/>
    </source>
</evidence>
<comment type="catalytic activity">
    <reaction evidence="9">
        <text>4-amino-4-deoxychorismate = 4-aminobenzoate + pyruvate + H(+)</text>
        <dbReference type="Rhea" id="RHEA:16201"/>
        <dbReference type="ChEBI" id="CHEBI:15361"/>
        <dbReference type="ChEBI" id="CHEBI:15378"/>
        <dbReference type="ChEBI" id="CHEBI:17836"/>
        <dbReference type="ChEBI" id="CHEBI:58406"/>
        <dbReference type="EC" id="4.1.3.38"/>
    </reaction>
</comment>
<dbReference type="Proteomes" id="UP000441399">
    <property type="component" value="Unassembled WGS sequence"/>
</dbReference>
<evidence type="ECO:0000256" key="8">
    <source>
        <dbReference type="ARBA" id="ARBA00035676"/>
    </source>
</evidence>
<dbReference type="PROSITE" id="PS00770">
    <property type="entry name" value="AA_TRANSFER_CLASS_4"/>
    <property type="match status" value="1"/>
</dbReference>
<evidence type="ECO:0000256" key="7">
    <source>
        <dbReference type="ARBA" id="ARBA00035633"/>
    </source>
</evidence>
<dbReference type="InterPro" id="IPR001544">
    <property type="entry name" value="Aminotrans_IV"/>
</dbReference>
<accession>A0A5S9PXB8</accession>
<dbReference type="NCBIfam" id="TIGR03461">
    <property type="entry name" value="pabC_Proteo"/>
    <property type="match status" value="1"/>
</dbReference>
<comment type="function">
    <text evidence="10">Involved in the biosynthesis of p-aminobenzoate (PABA), a precursor of tetrahydrofolate. Converts 4-amino-4-deoxychorismate into 4-aminobenzoate (PABA) and pyruvate.</text>
</comment>
<dbReference type="Pfam" id="PF01063">
    <property type="entry name" value="Aminotran_4"/>
    <property type="match status" value="1"/>
</dbReference>
<evidence type="ECO:0000256" key="10">
    <source>
        <dbReference type="ARBA" id="ARBA00054027"/>
    </source>
</evidence>
<dbReference type="EMBL" id="CACSIO010000003">
    <property type="protein sequence ID" value="CAA0093979.1"/>
    <property type="molecule type" value="Genomic_DNA"/>
</dbReference>
<keyword evidence="17" id="KW-1185">Reference proteome</keyword>
<dbReference type="PANTHER" id="PTHR42743">
    <property type="entry name" value="AMINO-ACID AMINOTRANSFERASE"/>
    <property type="match status" value="1"/>
</dbReference>
<evidence type="ECO:0000256" key="13">
    <source>
        <dbReference type="RuleBase" id="RU004106"/>
    </source>
</evidence>
<comment type="cofactor">
    <cofactor evidence="1 14">
        <name>pyridoxal 5'-phosphate</name>
        <dbReference type="ChEBI" id="CHEBI:597326"/>
    </cofactor>
</comment>
<sequence length="278" mass="31015">MQYIWINGNSDQGVSPDNRALAFGDGLFETMRLSGDCISHDQLHLHRLMDGCRRLNIPFSQATAESDFKLALAVVESSAHKFWRLKYIVSRGATDTGYFCDNTVVPERIMLLEPFTRDVVSLQQHGVSVIPCRWRLSHQPALAGMKHLNRLDQVMARQEWSSSDIFEGLTADSEGNWIEGTMSNLFVVDKTGCVITPRLDNCGVAGVMRHVVMNTLCPKLGLLVEEKNISTFESADEIFLTNSLIGIVPVTRLADKTYKIGQITRGLQRALNTKESGL</sequence>
<dbReference type="Gene3D" id="3.30.470.10">
    <property type="match status" value="1"/>
</dbReference>
<dbReference type="InterPro" id="IPR043132">
    <property type="entry name" value="BCAT-like_C"/>
</dbReference>
<dbReference type="InterPro" id="IPR017824">
    <property type="entry name" value="Aminodeoxychorismate_lyase_IV"/>
</dbReference>